<evidence type="ECO:0000313" key="4">
    <source>
        <dbReference type="Proteomes" id="UP000707451"/>
    </source>
</evidence>
<dbReference type="GO" id="GO:0005737">
    <property type="term" value="C:cytoplasm"/>
    <property type="evidence" value="ECO:0007669"/>
    <property type="project" value="TreeGrafter"/>
</dbReference>
<organism evidence="3 4">
    <name type="scientific">Linnemannia hyalina</name>
    <dbReference type="NCBI Taxonomy" id="64524"/>
    <lineage>
        <taxon>Eukaryota</taxon>
        <taxon>Fungi</taxon>
        <taxon>Fungi incertae sedis</taxon>
        <taxon>Mucoromycota</taxon>
        <taxon>Mortierellomycotina</taxon>
        <taxon>Mortierellomycetes</taxon>
        <taxon>Mortierellales</taxon>
        <taxon>Mortierellaceae</taxon>
        <taxon>Linnemannia</taxon>
    </lineage>
</organism>
<comment type="caution">
    <text evidence="3">The sequence shown here is derived from an EMBL/GenBank/DDBJ whole genome shotgun (WGS) entry which is preliminary data.</text>
</comment>
<accession>A0A9P8BXX6</accession>
<evidence type="ECO:0000313" key="3">
    <source>
        <dbReference type="EMBL" id="KAG9069342.1"/>
    </source>
</evidence>
<name>A0A9P8BXX6_9FUNG</name>
<feature type="compositionally biased region" description="Gly residues" evidence="1">
    <location>
        <begin position="509"/>
        <end position="532"/>
    </location>
</feature>
<dbReference type="SUPFAM" id="SSF48065">
    <property type="entry name" value="DBL homology domain (DH-domain)"/>
    <property type="match status" value="1"/>
</dbReference>
<evidence type="ECO:0000256" key="1">
    <source>
        <dbReference type="SAM" id="MobiDB-lite"/>
    </source>
</evidence>
<feature type="region of interest" description="Disordered" evidence="1">
    <location>
        <begin position="708"/>
        <end position="740"/>
    </location>
</feature>
<keyword evidence="4" id="KW-1185">Reference proteome</keyword>
<dbReference type="InterPro" id="IPR000219">
    <property type="entry name" value="DH_dom"/>
</dbReference>
<dbReference type="InterPro" id="IPR035899">
    <property type="entry name" value="DBL_dom_sf"/>
</dbReference>
<dbReference type="AlphaFoldDB" id="A0A9P8BXX6"/>
<dbReference type="InterPro" id="IPR051092">
    <property type="entry name" value="FYVE_RhoGEF_PH"/>
</dbReference>
<feature type="compositionally biased region" description="Low complexity" evidence="1">
    <location>
        <begin position="709"/>
        <end position="721"/>
    </location>
</feature>
<dbReference type="EMBL" id="JAHRHY010000005">
    <property type="protein sequence ID" value="KAG9069342.1"/>
    <property type="molecule type" value="Genomic_DNA"/>
</dbReference>
<feature type="region of interest" description="Disordered" evidence="1">
    <location>
        <begin position="215"/>
        <end position="263"/>
    </location>
</feature>
<sequence>MDQPMQGQPRQANPLDDLTESEKEYLSDLKILLQRVSAGWTQDDFPPKEVDEMLRNIEEIHATNRKLMRRLDEVAESQDHDVELALALIWFVDIIEAPYSNYCRTHVPLLDNWPEIINNSRLQNILTAIAAEQVQHVTLDSFLMKPIDRLHYYRRLYMRLLDSSDRGNPDFEALEAAFLRIDSILRLVTVDVPGTSRHPASPALSGISSMSALRHALPSPPISDPTNHSPNFPPQNQPMMSPALPPSPMSPGMSPRQRQQPNNNSLDAMMELERTLDTTKVFDLFTMQPKACALSLGSVERSVIIRGDYCFTVSTDDNAEDRFEDGHLLLLSDLLLICRTKTQDEISRNVDGNISTHWLLFPPLAVRHVIATDVTQADQVPVIELTIVNRVKTRIWILEDRLKAAWIHEINSAQQFDSSKTVQQQQQQQQGGHLNRNFTQTRPMRPMGPGSPLSPTFQGGPPPQHFNNGPLSPPMPGRPNGPLSPAFQGHPGGPGSPMLRPRPSMGGRPPMGGPMGGSMGGPMGGPMGGSMGGPMHSPGFRPQMAPGRPGMLHHYGGGSMHGRPRPMQRGMSMRRANTMGGPRGRILQKGDVAAPKEVMYKSKPCDVFQWRDDMWEPLVEEDDCFVELRLTMSNRLVMAVITADQGQLVLNAWIVGSTTFRRASETDISVSMDMGASVQWFLVALNSAREAEEFCMSFQRTKDRAMYDPSLQKSSSSPVLSRGDSLASTVTQQSAREKPVKQTLNTMYPPSECKLLLQAGDHGQWISLGAARVEIKMERPSGHVRLFVGLVSGNKRVLDSVIVQCDCLELVGPKKLAITLQNPQEKMSIIYMLQFKDEAMTTKIFEGLSLNENE</sequence>
<dbReference type="Pfam" id="PF00621">
    <property type="entry name" value="RhoGEF"/>
    <property type="match status" value="1"/>
</dbReference>
<reference evidence="3" key="1">
    <citation type="submission" date="2021-06" db="EMBL/GenBank/DDBJ databases">
        <title>Genome Sequence of Mortierella hyaline Strain SCG-10, a Cold-Adapted, Nitrate-Reducing Fungus Isolated from Soil in Minnesota, USA.</title>
        <authorList>
            <person name="Aldossari N."/>
        </authorList>
    </citation>
    <scope>NUCLEOTIDE SEQUENCE</scope>
    <source>
        <strain evidence="3">SCG-10</strain>
    </source>
</reference>
<evidence type="ECO:0000259" key="2">
    <source>
        <dbReference type="PROSITE" id="PS50010"/>
    </source>
</evidence>
<proteinExistence type="predicted"/>
<feature type="region of interest" description="Disordered" evidence="1">
    <location>
        <begin position="415"/>
        <end position="566"/>
    </location>
</feature>
<dbReference type="Proteomes" id="UP000707451">
    <property type="component" value="Unassembled WGS sequence"/>
</dbReference>
<gene>
    <name evidence="3" type="ORF">KI688_010242</name>
</gene>
<dbReference type="PROSITE" id="PS50010">
    <property type="entry name" value="DH_2"/>
    <property type="match status" value="1"/>
</dbReference>
<dbReference type="GO" id="GO:0005085">
    <property type="term" value="F:guanyl-nucleotide exchange factor activity"/>
    <property type="evidence" value="ECO:0007669"/>
    <property type="project" value="InterPro"/>
</dbReference>
<feature type="domain" description="DH" evidence="2">
    <location>
        <begin position="10"/>
        <end position="191"/>
    </location>
</feature>
<dbReference type="OrthoDB" id="6244550at2759"/>
<protein>
    <recommendedName>
        <fullName evidence="2">DH domain-containing protein</fullName>
    </recommendedName>
</protein>
<dbReference type="SMART" id="SM00325">
    <property type="entry name" value="RhoGEF"/>
    <property type="match status" value="1"/>
</dbReference>
<dbReference type="PANTHER" id="PTHR12673:SF159">
    <property type="entry name" value="LD03170P"/>
    <property type="match status" value="1"/>
</dbReference>
<dbReference type="Gene3D" id="1.20.900.10">
    <property type="entry name" value="Dbl homology (DH) domain"/>
    <property type="match status" value="1"/>
</dbReference>
<dbReference type="PANTHER" id="PTHR12673">
    <property type="entry name" value="FACIOGENITAL DYSPLASIA PROTEIN"/>
    <property type="match status" value="1"/>
</dbReference>